<dbReference type="Proteomes" id="UP000000607">
    <property type="component" value="Chromosome"/>
</dbReference>
<reference evidence="1 2" key="1">
    <citation type="journal article" date="2004" name="Nat. Biotechnol.">
        <title>The genome sequence of the capnophilic rumen bacterium Mannheimia succiniciproducens.</title>
        <authorList>
            <person name="Hong S.H."/>
            <person name="Kim J.S."/>
            <person name="Lee S.Y."/>
            <person name="In Y.H."/>
            <person name="Choi S.S."/>
            <person name="Rih J.-K."/>
            <person name="Kim C.H."/>
            <person name="Jeong H."/>
            <person name="Hur C.G."/>
            <person name="Kim J.J."/>
        </authorList>
    </citation>
    <scope>NUCLEOTIDE SEQUENCE [LARGE SCALE GENOMIC DNA]</scope>
    <source>
        <strain evidence="2">KCTC 0769BP / MBEL55E</strain>
    </source>
</reference>
<name>Q65UV3_MANSM</name>
<organism evidence="1 2">
    <name type="scientific">Mannheimia succiniciproducens (strain KCTC 0769BP / MBEL55E)</name>
    <dbReference type="NCBI Taxonomy" id="221988"/>
    <lineage>
        <taxon>Bacteria</taxon>
        <taxon>Pseudomonadati</taxon>
        <taxon>Pseudomonadota</taxon>
        <taxon>Gammaproteobacteria</taxon>
        <taxon>Pasteurellales</taxon>
        <taxon>Pasteurellaceae</taxon>
        <taxon>Basfia</taxon>
    </lineage>
</organism>
<dbReference type="HOGENOM" id="CLU_2991377_0_0_6"/>
<evidence type="ECO:0000313" key="2">
    <source>
        <dbReference type="Proteomes" id="UP000000607"/>
    </source>
</evidence>
<protein>
    <submittedName>
        <fullName evidence="1">Uncharacterized protein</fullName>
    </submittedName>
</protein>
<evidence type="ECO:0000313" key="1">
    <source>
        <dbReference type="EMBL" id="AAU37257.1"/>
    </source>
</evidence>
<gene>
    <name evidence="1" type="ordered locus">MS0650</name>
</gene>
<dbReference type="EMBL" id="AE016827">
    <property type="protein sequence ID" value="AAU37257.1"/>
    <property type="molecule type" value="Genomic_DNA"/>
</dbReference>
<dbReference type="AlphaFoldDB" id="Q65UV3"/>
<dbReference type="KEGG" id="msu:MS0650"/>
<dbReference type="STRING" id="221988.MS0650"/>
<proteinExistence type="predicted"/>
<sequence>MATIRRHNESRRNLPTLDDVSVYLNKIPYGGIYAIEAEAYLIDEVVMKLIDLIDPQL</sequence>
<accession>Q65UV3</accession>
<keyword evidence="2" id="KW-1185">Reference proteome</keyword>